<dbReference type="Gene3D" id="3.10.450.50">
    <property type="match status" value="1"/>
</dbReference>
<reference evidence="1 2" key="1">
    <citation type="journal article" date="2024" name="IMA Fungus">
        <title>IMA Genome - F19 : A genome assembly and annotation guide to empower mycologists, including annotated draft genome sequences of Ceratocystis pirilliformis, Diaporthe australafricana, Fusarium ophioides, Paecilomyces lecythidis, and Sporothrix stenoceras.</title>
        <authorList>
            <person name="Aylward J."/>
            <person name="Wilson A.M."/>
            <person name="Visagie C.M."/>
            <person name="Spraker J."/>
            <person name="Barnes I."/>
            <person name="Buitendag C."/>
            <person name="Ceriani C."/>
            <person name="Del Mar Angel L."/>
            <person name="du Plessis D."/>
            <person name="Fuchs T."/>
            <person name="Gasser K."/>
            <person name="Kramer D."/>
            <person name="Li W."/>
            <person name="Munsamy K."/>
            <person name="Piso A."/>
            <person name="Price J.L."/>
            <person name="Sonnekus B."/>
            <person name="Thomas C."/>
            <person name="van der Nest A."/>
            <person name="van Dijk A."/>
            <person name="van Heerden A."/>
            <person name="van Vuuren N."/>
            <person name="Yilmaz N."/>
            <person name="Duong T.A."/>
            <person name="van der Merwe N.A."/>
            <person name="Wingfield M.J."/>
            <person name="Wingfield B.D."/>
        </authorList>
    </citation>
    <scope>NUCLEOTIDE SEQUENCE [LARGE SCALE GENOMIC DNA]</scope>
    <source>
        <strain evidence="1 2">CMW 5346</strain>
    </source>
</reference>
<evidence type="ECO:0008006" key="3">
    <source>
        <dbReference type="Google" id="ProtNLM"/>
    </source>
</evidence>
<gene>
    <name evidence="1" type="ORF">Sste5346_003825</name>
</gene>
<organism evidence="1 2">
    <name type="scientific">Sporothrix stenoceras</name>
    <dbReference type="NCBI Taxonomy" id="5173"/>
    <lineage>
        <taxon>Eukaryota</taxon>
        <taxon>Fungi</taxon>
        <taxon>Dikarya</taxon>
        <taxon>Ascomycota</taxon>
        <taxon>Pezizomycotina</taxon>
        <taxon>Sordariomycetes</taxon>
        <taxon>Sordariomycetidae</taxon>
        <taxon>Ophiostomatales</taxon>
        <taxon>Ophiostomataceae</taxon>
        <taxon>Sporothrix</taxon>
    </lineage>
</organism>
<evidence type="ECO:0000313" key="1">
    <source>
        <dbReference type="EMBL" id="KAL1897972.1"/>
    </source>
</evidence>
<dbReference type="SUPFAM" id="SSF54427">
    <property type="entry name" value="NTF2-like"/>
    <property type="match status" value="1"/>
</dbReference>
<dbReference type="Proteomes" id="UP001583186">
    <property type="component" value="Unassembled WGS sequence"/>
</dbReference>
<accession>A0ABR3ZCU4</accession>
<protein>
    <recommendedName>
        <fullName evidence="3">SnoaL-like domain-containing protein</fullName>
    </recommendedName>
</protein>
<dbReference type="Pfam" id="PF03284">
    <property type="entry name" value="PHZA_PHZB"/>
    <property type="match status" value="1"/>
</dbReference>
<keyword evidence="2" id="KW-1185">Reference proteome</keyword>
<evidence type="ECO:0000313" key="2">
    <source>
        <dbReference type="Proteomes" id="UP001583186"/>
    </source>
</evidence>
<dbReference type="InterPro" id="IPR004964">
    <property type="entry name" value="PhzA_PhzB"/>
</dbReference>
<comment type="caution">
    <text evidence="1">The sequence shown here is derived from an EMBL/GenBank/DDBJ whole genome shotgun (WGS) entry which is preliminary data.</text>
</comment>
<proteinExistence type="predicted"/>
<name>A0ABR3ZCU4_9PEZI</name>
<dbReference type="EMBL" id="JAWCUI010000017">
    <property type="protein sequence ID" value="KAL1897972.1"/>
    <property type="molecule type" value="Genomic_DNA"/>
</dbReference>
<dbReference type="InterPro" id="IPR032710">
    <property type="entry name" value="NTF2-like_dom_sf"/>
</dbReference>
<sequence>MSESAKVIALREKNRKTVDAYIASGFGDLSLFSEDAYKELSFATYPALFNDDNETPMSWKGKEALTGNFKFNADNFRGGAKSYTLFSTNDPSRFFAEMEVEGTYKIEGKTYPYRQPYYIMTFTVTDGLISLIREVFNPLQLLKTSGSTRPEALTERYAPLD</sequence>